<evidence type="ECO:0000259" key="3">
    <source>
        <dbReference type="PROSITE" id="PS51740"/>
    </source>
</evidence>
<protein>
    <submittedName>
        <fullName evidence="4">Antitoxin VapB</fullName>
    </submittedName>
</protein>
<feature type="domain" description="SpoVT-AbrB" evidence="3">
    <location>
        <begin position="4"/>
        <end position="44"/>
    </location>
</feature>
<sequence>MNIARIFWTGRSQAVRLPKEFRFDTDQVRIRRDGDAVILEPAPSDWAWLKALVGPVDKDFEEAVSKAGSEAQGFESRDSLDD</sequence>
<accession>A0A239GHX3</accession>
<dbReference type="InterPro" id="IPR051734">
    <property type="entry name" value="VapB_TA_antitoxins"/>
</dbReference>
<evidence type="ECO:0000313" key="4">
    <source>
        <dbReference type="EMBL" id="SNS68787.1"/>
    </source>
</evidence>
<dbReference type="PANTHER" id="PTHR37550">
    <property type="entry name" value="ANTITOXIN VAPB1"/>
    <property type="match status" value="1"/>
</dbReference>
<evidence type="ECO:0000256" key="2">
    <source>
        <dbReference type="PROSITE-ProRule" id="PRU01076"/>
    </source>
</evidence>
<name>A0A239GHX3_9SPHN</name>
<evidence type="ECO:0000313" key="5">
    <source>
        <dbReference type="Proteomes" id="UP000198281"/>
    </source>
</evidence>
<dbReference type="InterPro" id="IPR047976">
    <property type="entry name" value="Anti_VapB2-like"/>
</dbReference>
<organism evidence="4 5">
    <name type="scientific">Edaphosphingomonas laterariae</name>
    <dbReference type="NCBI Taxonomy" id="861865"/>
    <lineage>
        <taxon>Bacteria</taxon>
        <taxon>Pseudomonadati</taxon>
        <taxon>Pseudomonadota</taxon>
        <taxon>Alphaproteobacteria</taxon>
        <taxon>Sphingomonadales</taxon>
        <taxon>Rhizorhabdaceae</taxon>
        <taxon>Edaphosphingomonas</taxon>
    </lineage>
</organism>
<keyword evidence="2" id="KW-0238">DNA-binding</keyword>
<dbReference type="AlphaFoldDB" id="A0A239GHX3"/>
<dbReference type="InterPro" id="IPR007159">
    <property type="entry name" value="SpoVT-AbrB_dom"/>
</dbReference>
<proteinExistence type="inferred from homology"/>
<dbReference type="SUPFAM" id="SSF89447">
    <property type="entry name" value="AbrB/MazE/MraZ-like"/>
    <property type="match status" value="1"/>
</dbReference>
<dbReference type="InterPro" id="IPR037914">
    <property type="entry name" value="SpoVT-AbrB_sf"/>
</dbReference>
<dbReference type="GO" id="GO:0003677">
    <property type="term" value="F:DNA binding"/>
    <property type="evidence" value="ECO:0007669"/>
    <property type="project" value="UniProtKB-UniRule"/>
</dbReference>
<dbReference type="RefSeq" id="WP_089219908.1">
    <property type="nucleotide sequence ID" value="NZ_FZOS01000012.1"/>
</dbReference>
<comment type="similarity">
    <text evidence="1">Belongs to the VapB family.</text>
</comment>
<dbReference type="Gene3D" id="2.10.260.10">
    <property type="match status" value="1"/>
</dbReference>
<dbReference type="OrthoDB" id="7173678at2"/>
<dbReference type="PROSITE" id="PS51740">
    <property type="entry name" value="SPOVT_ABRB"/>
    <property type="match status" value="1"/>
</dbReference>
<dbReference type="SMART" id="SM00966">
    <property type="entry name" value="SpoVT_AbrB"/>
    <property type="match status" value="1"/>
</dbReference>
<dbReference type="EMBL" id="FZOS01000012">
    <property type="protein sequence ID" value="SNS68787.1"/>
    <property type="molecule type" value="Genomic_DNA"/>
</dbReference>
<gene>
    <name evidence="4" type="ORF">SAMN06295912_11285</name>
</gene>
<evidence type="ECO:0000256" key="1">
    <source>
        <dbReference type="ARBA" id="ARBA00007924"/>
    </source>
</evidence>
<keyword evidence="5" id="KW-1185">Reference proteome</keyword>
<reference evidence="5" key="1">
    <citation type="submission" date="2017-06" db="EMBL/GenBank/DDBJ databases">
        <authorList>
            <person name="Varghese N."/>
            <person name="Submissions S."/>
        </authorList>
    </citation>
    <scope>NUCLEOTIDE SEQUENCE [LARGE SCALE GENOMIC DNA]</scope>
    <source>
        <strain evidence="5">LNB2</strain>
    </source>
</reference>
<dbReference type="Pfam" id="PF04014">
    <property type="entry name" value="MazE_antitoxin"/>
    <property type="match status" value="1"/>
</dbReference>
<dbReference type="Proteomes" id="UP000198281">
    <property type="component" value="Unassembled WGS sequence"/>
</dbReference>
<dbReference type="PANTHER" id="PTHR37550:SF1">
    <property type="entry name" value="SSL1300 PROTEIN"/>
    <property type="match status" value="1"/>
</dbReference>
<dbReference type="NCBIfam" id="NF040493">
    <property type="entry name" value="TA_anti_VapB"/>
    <property type="match status" value="1"/>
</dbReference>